<dbReference type="GO" id="GO:0000287">
    <property type="term" value="F:magnesium ion binding"/>
    <property type="evidence" value="ECO:0007669"/>
    <property type="project" value="TreeGrafter"/>
</dbReference>
<dbReference type="Pfam" id="PF03328">
    <property type="entry name" value="HpcH_HpaI"/>
    <property type="match status" value="1"/>
</dbReference>
<evidence type="ECO:0000259" key="6">
    <source>
        <dbReference type="Pfam" id="PF03328"/>
    </source>
</evidence>
<keyword evidence="3 5" id="KW-0460">Magnesium</keyword>
<dbReference type="AlphaFoldDB" id="A0A193FXX7"/>
<gene>
    <name evidence="7" type="ORF">BAU08_14975</name>
</gene>
<evidence type="ECO:0000256" key="5">
    <source>
        <dbReference type="PIRSR" id="PIRSR015582-2"/>
    </source>
</evidence>
<evidence type="ECO:0000256" key="4">
    <source>
        <dbReference type="PIRSR" id="PIRSR015582-1"/>
    </source>
</evidence>
<reference evidence="7 8" key="1">
    <citation type="submission" date="2016-06" db="EMBL/GenBank/DDBJ databases">
        <title>Complete genome sequences of Bordetella bronchialis and Bordetella flabilis.</title>
        <authorList>
            <person name="LiPuma J.J."/>
            <person name="Spilker T."/>
        </authorList>
    </citation>
    <scope>NUCLEOTIDE SEQUENCE [LARGE SCALE GENOMIC DNA]</scope>
    <source>
        <strain evidence="7 8">AU17976</strain>
    </source>
</reference>
<dbReference type="InterPro" id="IPR011206">
    <property type="entry name" value="Citrate_lyase_beta/mcl1/mcl2"/>
</dbReference>
<evidence type="ECO:0000256" key="2">
    <source>
        <dbReference type="ARBA" id="ARBA00022723"/>
    </source>
</evidence>
<proteinExistence type="predicted"/>
<sequence length="288" mass="30518">MRSKLFVPASRPELYAKALASAADAISLDLEDAVEEGRKADARATLSAWLQSAPAGLAGKIAVVRCNAIDTPHFRADVEAVAWPALGLLNLPMVEHPDTVLAAVQLLERLEDERGIQRPIGILANIESPRGLRRAAEIAGAHARVSGLQIGFGDLLAPLGIRQGHPAMVQHVRMQVRLAAGEAGIDAYDGAFVNIADPDGYRADAAAARDLGFAGKSCIHPTQVPLANEVFMPAREDVEHALRVVQAARDYLAKGTGAFVVDGRLVDGPFIAGAERLVETARRAGMIP</sequence>
<dbReference type="STRING" id="463025.BAU08_14975"/>
<feature type="binding site" evidence="4">
    <location>
        <position position="65"/>
    </location>
    <ligand>
        <name>substrate</name>
    </ligand>
</feature>
<dbReference type="InterPro" id="IPR040442">
    <property type="entry name" value="Pyrv_kinase-like_dom_sf"/>
</dbReference>
<dbReference type="EMBL" id="CP016171">
    <property type="protein sequence ID" value="ANN72480.1"/>
    <property type="molecule type" value="Genomic_DNA"/>
</dbReference>
<evidence type="ECO:0000256" key="3">
    <source>
        <dbReference type="ARBA" id="ARBA00022842"/>
    </source>
</evidence>
<dbReference type="GO" id="GO:0016829">
    <property type="term" value="F:lyase activity"/>
    <property type="evidence" value="ECO:0007669"/>
    <property type="project" value="UniProtKB-KW"/>
</dbReference>
<accession>A0A193FXX7</accession>
<dbReference type="PIRSF" id="PIRSF015582">
    <property type="entry name" value="Cit_lyase_B"/>
    <property type="match status" value="1"/>
</dbReference>
<protein>
    <submittedName>
        <fullName evidence="7">Citryl-CoA lyase</fullName>
    </submittedName>
</protein>
<dbReference type="GO" id="GO:0006107">
    <property type="term" value="P:oxaloacetate metabolic process"/>
    <property type="evidence" value="ECO:0007669"/>
    <property type="project" value="TreeGrafter"/>
</dbReference>
<feature type="binding site" evidence="5">
    <location>
        <position position="127"/>
    </location>
    <ligand>
        <name>Mg(2+)</name>
        <dbReference type="ChEBI" id="CHEBI:18420"/>
    </ligand>
</feature>
<dbReference type="RefSeq" id="WP_066670147.1">
    <property type="nucleotide sequence ID" value="NZ_CP016171.1"/>
</dbReference>
<comment type="cofactor">
    <cofactor evidence="1">
        <name>Mg(2+)</name>
        <dbReference type="ChEBI" id="CHEBI:18420"/>
    </cofactor>
</comment>
<dbReference type="PANTHER" id="PTHR32308:SF10">
    <property type="entry name" value="CITRATE LYASE SUBUNIT BETA"/>
    <property type="match status" value="1"/>
</dbReference>
<dbReference type="InterPro" id="IPR015813">
    <property type="entry name" value="Pyrv/PenolPyrv_kinase-like_dom"/>
</dbReference>
<keyword evidence="2 5" id="KW-0479">Metal-binding</keyword>
<feature type="binding site" evidence="4">
    <location>
        <position position="127"/>
    </location>
    <ligand>
        <name>substrate</name>
    </ligand>
</feature>
<evidence type="ECO:0000256" key="1">
    <source>
        <dbReference type="ARBA" id="ARBA00001946"/>
    </source>
</evidence>
<keyword evidence="7" id="KW-0456">Lyase</keyword>
<name>A0A193FXX7_9BORD</name>
<feature type="binding site" evidence="5">
    <location>
        <position position="154"/>
    </location>
    <ligand>
        <name>Mg(2+)</name>
        <dbReference type="ChEBI" id="CHEBI:18420"/>
    </ligand>
</feature>
<dbReference type="Proteomes" id="UP000092213">
    <property type="component" value="Chromosome"/>
</dbReference>
<feature type="domain" description="HpcH/HpaI aldolase/citrate lyase" evidence="6">
    <location>
        <begin position="2"/>
        <end position="221"/>
    </location>
</feature>
<evidence type="ECO:0000313" key="7">
    <source>
        <dbReference type="EMBL" id="ANN72480.1"/>
    </source>
</evidence>
<organism evidence="7 8">
    <name type="scientific">Bordetella bronchialis</name>
    <dbReference type="NCBI Taxonomy" id="463025"/>
    <lineage>
        <taxon>Bacteria</taxon>
        <taxon>Pseudomonadati</taxon>
        <taxon>Pseudomonadota</taxon>
        <taxon>Betaproteobacteria</taxon>
        <taxon>Burkholderiales</taxon>
        <taxon>Alcaligenaceae</taxon>
        <taxon>Bordetella</taxon>
    </lineage>
</organism>
<dbReference type="InterPro" id="IPR005000">
    <property type="entry name" value="Aldolase/citrate-lyase_domain"/>
</dbReference>
<dbReference type="Gene3D" id="3.20.20.60">
    <property type="entry name" value="Phosphoenolpyruvate-binding domains"/>
    <property type="match status" value="1"/>
</dbReference>
<evidence type="ECO:0000313" key="8">
    <source>
        <dbReference type="Proteomes" id="UP000092213"/>
    </source>
</evidence>
<dbReference type="PANTHER" id="PTHR32308">
    <property type="entry name" value="LYASE BETA SUBUNIT, PUTATIVE (AFU_ORTHOLOGUE AFUA_4G13030)-RELATED"/>
    <property type="match status" value="1"/>
</dbReference>
<dbReference type="SUPFAM" id="SSF51621">
    <property type="entry name" value="Phosphoenolpyruvate/pyruvate domain"/>
    <property type="match status" value="1"/>
</dbReference>